<dbReference type="EMBL" id="MN740928">
    <property type="protein sequence ID" value="QHU18365.1"/>
    <property type="molecule type" value="Genomic_DNA"/>
</dbReference>
<keyword evidence="1" id="KW-0472">Membrane</keyword>
<keyword evidence="1" id="KW-0812">Transmembrane</keyword>
<sequence length="308" mass="33963">MLVELILFVAVVLAVVTLVLYFINVNKTPYQGAQATYDLSVPNQLVLPRTAFAWTDAPCTIRFAIYVQYAPRTVAKVDCIEDTEPITSFAPNCGDYSFKSCMCTATNCSNCSLTSSASGYLTNLLSIGDYVQLWASGYTSQNDKPYVPALLKVRTGTDSSQHYMESIPLPAIPLQKWTAITIVKDGRRFDVYYGSKLQVSKLTDYVPIPPDSILQWMSMPSGSTDWKGQIGFFTGYTSAYYGPDVKKDMESLLNTRGIPFYIDQPPLSWTKWYSSAGSSSCLFGNCDTFPSVSPPPGSPFTVYSTNVS</sequence>
<evidence type="ECO:0000313" key="2">
    <source>
        <dbReference type="EMBL" id="QHU18365.1"/>
    </source>
</evidence>
<evidence type="ECO:0000256" key="1">
    <source>
        <dbReference type="SAM" id="Phobius"/>
    </source>
</evidence>
<keyword evidence="1" id="KW-1133">Transmembrane helix</keyword>
<organism evidence="2">
    <name type="scientific">viral metagenome</name>
    <dbReference type="NCBI Taxonomy" id="1070528"/>
    <lineage>
        <taxon>unclassified sequences</taxon>
        <taxon>metagenomes</taxon>
        <taxon>organismal metagenomes</taxon>
    </lineage>
</organism>
<reference evidence="2" key="1">
    <citation type="journal article" date="2020" name="Nature">
        <title>Giant virus diversity and host interactions through global metagenomics.</title>
        <authorList>
            <person name="Schulz F."/>
            <person name="Roux S."/>
            <person name="Paez-Espino D."/>
            <person name="Jungbluth S."/>
            <person name="Walsh D.A."/>
            <person name="Denef V.J."/>
            <person name="McMahon K.D."/>
            <person name="Konstantinidis K.T."/>
            <person name="Eloe-Fadrosh E.A."/>
            <person name="Kyrpides N.C."/>
            <person name="Woyke T."/>
        </authorList>
    </citation>
    <scope>NUCLEOTIDE SEQUENCE</scope>
    <source>
        <strain evidence="2">GVMAG-S-3300013006-138</strain>
    </source>
</reference>
<name>A0A6C0KK83_9ZZZZ</name>
<dbReference type="AlphaFoldDB" id="A0A6C0KK83"/>
<protein>
    <submittedName>
        <fullName evidence="2">Uncharacterized protein</fullName>
    </submittedName>
</protein>
<proteinExistence type="predicted"/>
<accession>A0A6C0KK83</accession>
<feature type="transmembrane region" description="Helical" evidence="1">
    <location>
        <begin position="6"/>
        <end position="23"/>
    </location>
</feature>